<gene>
    <name evidence="1" type="ORF">BE08_38255</name>
</gene>
<sequence>MNADVGGGVESLSRAVCLGREAHVQRLGLGDGLTHSGLEDLEIDGPRDLDALAGVVDRARRRELLAQPDSVLRGRQGPASILRSNHWRQPSW</sequence>
<dbReference type="Proteomes" id="UP000075420">
    <property type="component" value="Unassembled WGS sequence"/>
</dbReference>
<protein>
    <submittedName>
        <fullName evidence="1">Uncharacterized protein</fullName>
    </submittedName>
</protein>
<name>A0A150PEJ2_SORCE</name>
<evidence type="ECO:0000313" key="2">
    <source>
        <dbReference type="Proteomes" id="UP000075420"/>
    </source>
</evidence>
<comment type="caution">
    <text evidence="1">The sequence shown here is derived from an EMBL/GenBank/DDBJ whole genome shotgun (WGS) entry which is preliminary data.</text>
</comment>
<evidence type="ECO:0000313" key="1">
    <source>
        <dbReference type="EMBL" id="KYF54087.1"/>
    </source>
</evidence>
<accession>A0A150PEJ2</accession>
<reference evidence="1 2" key="1">
    <citation type="submission" date="2014-02" db="EMBL/GenBank/DDBJ databases">
        <title>The small core and large imbalanced accessory genome model reveals a collaborative survival strategy of Sorangium cellulosum strains in nature.</title>
        <authorList>
            <person name="Han K."/>
            <person name="Peng R."/>
            <person name="Blom J."/>
            <person name="Li Y.-Z."/>
        </authorList>
    </citation>
    <scope>NUCLEOTIDE SEQUENCE [LARGE SCALE GENOMIC DNA]</scope>
    <source>
        <strain evidence="1 2">So0157-25</strain>
    </source>
</reference>
<organism evidence="1 2">
    <name type="scientific">Sorangium cellulosum</name>
    <name type="common">Polyangium cellulosum</name>
    <dbReference type="NCBI Taxonomy" id="56"/>
    <lineage>
        <taxon>Bacteria</taxon>
        <taxon>Pseudomonadati</taxon>
        <taxon>Myxococcota</taxon>
        <taxon>Polyangia</taxon>
        <taxon>Polyangiales</taxon>
        <taxon>Polyangiaceae</taxon>
        <taxon>Sorangium</taxon>
    </lineage>
</organism>
<proteinExistence type="predicted"/>
<dbReference type="EMBL" id="JELY01001947">
    <property type="protein sequence ID" value="KYF54087.1"/>
    <property type="molecule type" value="Genomic_DNA"/>
</dbReference>
<dbReference type="AlphaFoldDB" id="A0A150PEJ2"/>